<accession>A0AAD9JSG6</accession>
<evidence type="ECO:0000256" key="4">
    <source>
        <dbReference type="ARBA" id="ARBA00023136"/>
    </source>
</evidence>
<dbReference type="Proteomes" id="UP001208570">
    <property type="component" value="Unassembled WGS sequence"/>
</dbReference>
<comment type="subcellular location">
    <subcellularLocation>
        <location evidence="1">Membrane</location>
        <topology evidence="1">Multi-pass membrane protein</topology>
    </subcellularLocation>
</comment>
<reference evidence="7" key="1">
    <citation type="journal article" date="2023" name="Mol. Biol. Evol.">
        <title>Third-Generation Sequencing Reveals the Adaptive Role of the Epigenome in Three Deep-Sea Polychaetes.</title>
        <authorList>
            <person name="Perez M."/>
            <person name="Aroh O."/>
            <person name="Sun Y."/>
            <person name="Lan Y."/>
            <person name="Juniper S.K."/>
            <person name="Young C.R."/>
            <person name="Angers B."/>
            <person name="Qian P.Y."/>
        </authorList>
    </citation>
    <scope>NUCLEOTIDE SEQUENCE</scope>
    <source>
        <strain evidence="7">P08H-3</strain>
    </source>
</reference>
<dbReference type="GO" id="GO:0005886">
    <property type="term" value="C:plasma membrane"/>
    <property type="evidence" value="ECO:0007669"/>
    <property type="project" value="TreeGrafter"/>
</dbReference>
<keyword evidence="8" id="KW-1185">Reference proteome</keyword>
<keyword evidence="2 5" id="KW-0812">Transmembrane</keyword>
<proteinExistence type="predicted"/>
<feature type="transmembrane region" description="Helical" evidence="5">
    <location>
        <begin position="438"/>
        <end position="458"/>
    </location>
</feature>
<feature type="transmembrane region" description="Helical" evidence="5">
    <location>
        <begin position="321"/>
        <end position="342"/>
    </location>
</feature>
<dbReference type="InterPro" id="IPR042502">
    <property type="entry name" value="TM7SF3"/>
</dbReference>
<protein>
    <recommendedName>
        <fullName evidence="6">TM7S3/TM198-like domain-containing protein</fullName>
    </recommendedName>
</protein>
<dbReference type="PANTHER" id="PTHR15937">
    <property type="entry name" value="TRANSMEMBRANE 7 SUPERFAMILY MEMBER 3"/>
    <property type="match status" value="1"/>
</dbReference>
<evidence type="ECO:0000256" key="5">
    <source>
        <dbReference type="SAM" id="Phobius"/>
    </source>
</evidence>
<comment type="caution">
    <text evidence="7">The sequence shown here is derived from an EMBL/GenBank/DDBJ whole genome shotgun (WGS) entry which is preliminary data.</text>
</comment>
<feature type="transmembrane region" description="Helical" evidence="5">
    <location>
        <begin position="349"/>
        <end position="367"/>
    </location>
</feature>
<evidence type="ECO:0000259" key="6">
    <source>
        <dbReference type="Pfam" id="PF13886"/>
    </source>
</evidence>
<evidence type="ECO:0000256" key="3">
    <source>
        <dbReference type="ARBA" id="ARBA00022989"/>
    </source>
</evidence>
<evidence type="ECO:0000256" key="2">
    <source>
        <dbReference type="ARBA" id="ARBA00022692"/>
    </source>
</evidence>
<dbReference type="PANTHER" id="PTHR15937:SF3">
    <property type="entry name" value="TRANSMEMBRANE 7 SUPERFAMILY MEMBER 3"/>
    <property type="match status" value="1"/>
</dbReference>
<evidence type="ECO:0000256" key="1">
    <source>
        <dbReference type="ARBA" id="ARBA00004141"/>
    </source>
</evidence>
<feature type="transmembrane region" description="Helical" evidence="5">
    <location>
        <begin position="373"/>
        <end position="397"/>
    </location>
</feature>
<organism evidence="7 8">
    <name type="scientific">Paralvinella palmiformis</name>
    <dbReference type="NCBI Taxonomy" id="53620"/>
    <lineage>
        <taxon>Eukaryota</taxon>
        <taxon>Metazoa</taxon>
        <taxon>Spiralia</taxon>
        <taxon>Lophotrochozoa</taxon>
        <taxon>Annelida</taxon>
        <taxon>Polychaeta</taxon>
        <taxon>Sedentaria</taxon>
        <taxon>Canalipalpata</taxon>
        <taxon>Terebellida</taxon>
        <taxon>Terebelliformia</taxon>
        <taxon>Alvinellidae</taxon>
        <taxon>Paralvinella</taxon>
    </lineage>
</organism>
<name>A0AAD9JSG6_9ANNE</name>
<keyword evidence="4 5" id="KW-0472">Membrane</keyword>
<dbReference type="EMBL" id="JAODUP010000184">
    <property type="protein sequence ID" value="KAK2157820.1"/>
    <property type="molecule type" value="Genomic_DNA"/>
</dbReference>
<evidence type="ECO:0000313" key="8">
    <source>
        <dbReference type="Proteomes" id="UP001208570"/>
    </source>
</evidence>
<dbReference type="InterPro" id="IPR025256">
    <property type="entry name" value="TM7S3/TM198-like_dom"/>
</dbReference>
<gene>
    <name evidence="7" type="ORF">LSH36_184g09014</name>
</gene>
<feature type="transmembrane region" description="Helical" evidence="5">
    <location>
        <begin position="470"/>
        <end position="495"/>
    </location>
</feature>
<feature type="domain" description="TM7S3/TM198-like" evidence="6">
    <location>
        <begin position="330"/>
        <end position="535"/>
    </location>
</feature>
<feature type="transmembrane region" description="Helical" evidence="5">
    <location>
        <begin position="517"/>
        <end position="536"/>
    </location>
</feature>
<keyword evidence="3 5" id="KW-1133">Transmembrane helix</keyword>
<sequence>MGFFLLQTLDGIKSKSIECREQCSSKIEHRCAHIKQCPKLKATPVITSSGLKRPVPQPDSDHDDIACLPPPAKLQSKVQVAHELLLAKDPDLMAHLCSFQAEKEPFLKSLFHDMKTVLIHPSQVKYVNIIPGQMTRFELGSIRSDTGFIIFQVHTYRHRITLSFTPQHTEIPIPGGCNMEFPLKLDPNLHVTYKQTVNLVQFQYAQQGRPTSINCDVQLHRSLQYAVYQDHIDSGENNTFRAIEGMLRTEAIKKTGKKMHTFSATDRTEQGFAAFTNKGVIYNVIVTEKYQKTGNLSAAYIPITCYGCHGNQIHCTDIDSYHAFALIVVILLGITGVFICFLGHHFFKTEMFIFGFLGLLLVCYVLTTRYTELSMSMVMLVAIMGGTIGGISWLLLWYYKGIPVVSVLIAGFVGGYLVASIVFNLTPLGELDWWHMPLNYGLAFGTAVLILPTLLLAFTKMLNIVCCALVGSYLVVFAMDIFIGGNIAQIILLSIRKDVWDDMLKAIVSVPYQWSDFILFTLWFLLAVGGATVQFLRERDRAPFPPCPWQQRRLLLEQQARSWPPVVISQPTAPPVNGHSYDADVEDDDENEPLLEAFRQMEYQANKPIAEEDRGTR</sequence>
<dbReference type="GO" id="GO:0043069">
    <property type="term" value="P:negative regulation of programmed cell death"/>
    <property type="evidence" value="ECO:0007669"/>
    <property type="project" value="TreeGrafter"/>
</dbReference>
<dbReference type="Pfam" id="PF25992">
    <property type="entry name" value="Ig_TM7SF3_N"/>
    <property type="match status" value="2"/>
</dbReference>
<evidence type="ECO:0000313" key="7">
    <source>
        <dbReference type="EMBL" id="KAK2157820.1"/>
    </source>
</evidence>
<feature type="transmembrane region" description="Helical" evidence="5">
    <location>
        <begin position="404"/>
        <end position="426"/>
    </location>
</feature>
<dbReference type="Pfam" id="PF13886">
    <property type="entry name" value="TM7S3_TM198"/>
    <property type="match status" value="1"/>
</dbReference>
<dbReference type="AlphaFoldDB" id="A0AAD9JSG6"/>